<keyword evidence="6" id="KW-0479">Metal-binding</keyword>
<dbReference type="Gene3D" id="3.90.55.10">
    <property type="entry name" value="Dimethylsulfoxide Reductase, domain 3"/>
    <property type="match status" value="1"/>
</dbReference>
<dbReference type="PROSITE" id="PS00490">
    <property type="entry name" value="MOLYBDOPTERIN_PROK_2"/>
    <property type="match status" value="1"/>
</dbReference>
<feature type="domain" description="Molybdopterin oxidoreductase N-terminal" evidence="12">
    <location>
        <begin position="83"/>
        <end position="120"/>
    </location>
</feature>
<dbReference type="GO" id="GO:0009061">
    <property type="term" value="P:anaerobic respiration"/>
    <property type="evidence" value="ECO:0007669"/>
    <property type="project" value="TreeGrafter"/>
</dbReference>
<accession>S3C767</accession>
<dbReference type="HOGENOM" id="CLU_000422_13_3_4"/>
<comment type="caution">
    <text evidence="13">The sequence shown here is derived from an EMBL/GenBank/DDBJ whole genome shotgun (WGS) entry which is preliminary data.</text>
</comment>
<keyword evidence="8" id="KW-0574">Periplasm</keyword>
<evidence type="ECO:0000256" key="5">
    <source>
        <dbReference type="ARBA" id="ARBA00022505"/>
    </source>
</evidence>
<evidence type="ECO:0000256" key="7">
    <source>
        <dbReference type="ARBA" id="ARBA00022729"/>
    </source>
</evidence>
<evidence type="ECO:0000313" key="13">
    <source>
        <dbReference type="EMBL" id="EPE02058.1"/>
    </source>
</evidence>
<feature type="domain" description="Molybdopterin dinucleotide-binding" evidence="11">
    <location>
        <begin position="705"/>
        <end position="816"/>
    </location>
</feature>
<evidence type="ECO:0000256" key="2">
    <source>
        <dbReference type="ARBA" id="ARBA00004418"/>
    </source>
</evidence>
<dbReference type="PANTHER" id="PTHR43742:SF10">
    <property type="entry name" value="TRIMETHYLAMINE-N-OXIDE REDUCTASE 2"/>
    <property type="match status" value="1"/>
</dbReference>
<evidence type="ECO:0000259" key="11">
    <source>
        <dbReference type="Pfam" id="PF01568"/>
    </source>
</evidence>
<dbReference type="SUPFAM" id="SSF53706">
    <property type="entry name" value="Formate dehydrogenase/DMSO reductase, domains 1-3"/>
    <property type="match status" value="1"/>
</dbReference>
<dbReference type="Pfam" id="PF00384">
    <property type="entry name" value="Molybdopterin"/>
    <property type="match status" value="1"/>
</dbReference>
<dbReference type="PROSITE" id="PS51318">
    <property type="entry name" value="TAT"/>
    <property type="match status" value="1"/>
</dbReference>
<keyword evidence="5" id="KW-0500">Molybdenum</keyword>
<dbReference type="GO" id="GO:0030288">
    <property type="term" value="C:outer membrane-bounded periplasmic space"/>
    <property type="evidence" value="ECO:0007669"/>
    <property type="project" value="TreeGrafter"/>
</dbReference>
<evidence type="ECO:0000313" key="14">
    <source>
        <dbReference type="Proteomes" id="UP000014400"/>
    </source>
</evidence>
<dbReference type="GO" id="GO:0030151">
    <property type="term" value="F:molybdenum ion binding"/>
    <property type="evidence" value="ECO:0007669"/>
    <property type="project" value="TreeGrafter"/>
</dbReference>
<dbReference type="Gene3D" id="3.40.50.740">
    <property type="match status" value="1"/>
</dbReference>
<evidence type="ECO:0000256" key="4">
    <source>
        <dbReference type="ARBA" id="ARBA00011885"/>
    </source>
</evidence>
<dbReference type="EMBL" id="ATCF01000004">
    <property type="protein sequence ID" value="EPE02058.1"/>
    <property type="molecule type" value="Genomic_DNA"/>
</dbReference>
<dbReference type="RefSeq" id="WP_005431738.1">
    <property type="nucleotide sequence ID" value="NZ_KE150480.1"/>
</dbReference>
<keyword evidence="9" id="KW-0560">Oxidoreductase</keyword>
<dbReference type="Gene3D" id="3.40.228.10">
    <property type="entry name" value="Dimethylsulfoxide Reductase, domain 2"/>
    <property type="match status" value="1"/>
</dbReference>
<dbReference type="InterPro" id="IPR041460">
    <property type="entry name" value="Molybdopterin_N"/>
</dbReference>
<dbReference type="InterPro" id="IPR006655">
    <property type="entry name" value="Mopterin_OxRdtase_prok_CS"/>
</dbReference>
<dbReference type="InterPro" id="IPR050612">
    <property type="entry name" value="Prok_Mopterin_Oxidored"/>
</dbReference>
<dbReference type="AlphaFoldDB" id="S3C767"/>
<dbReference type="GO" id="GO:0050626">
    <property type="term" value="F:trimethylamine-N-oxide reductase (cytochrome c) activity"/>
    <property type="evidence" value="ECO:0007669"/>
    <property type="project" value="UniProtKB-EC"/>
</dbReference>
<protein>
    <recommendedName>
        <fullName evidence="4">trimethylamine-N-oxide reductase</fullName>
        <ecNumber evidence="4">1.7.2.3</ecNumber>
    </recommendedName>
</protein>
<feature type="domain" description="Molybdopterin oxidoreductase" evidence="10">
    <location>
        <begin position="126"/>
        <end position="588"/>
    </location>
</feature>
<comment type="similarity">
    <text evidence="3">Belongs to the prokaryotic molybdopterin-containing oxidoreductase family.</text>
</comment>
<evidence type="ECO:0000256" key="1">
    <source>
        <dbReference type="ARBA" id="ARBA00001942"/>
    </source>
</evidence>
<evidence type="ECO:0000256" key="8">
    <source>
        <dbReference type="ARBA" id="ARBA00022764"/>
    </source>
</evidence>
<dbReference type="InterPro" id="IPR006311">
    <property type="entry name" value="TAT_signal"/>
</dbReference>
<dbReference type="InterPro" id="IPR006656">
    <property type="entry name" value="Mopterin_OxRdtase"/>
</dbReference>
<evidence type="ECO:0000259" key="12">
    <source>
        <dbReference type="Pfam" id="PF18364"/>
    </source>
</evidence>
<gene>
    <name evidence="13" type="ORF">HMPREF1476_00294</name>
</gene>
<dbReference type="Pfam" id="PF01568">
    <property type="entry name" value="Molydop_binding"/>
    <property type="match status" value="1"/>
</dbReference>
<dbReference type="PANTHER" id="PTHR43742">
    <property type="entry name" value="TRIMETHYLAMINE-N-OXIDE REDUCTASE"/>
    <property type="match status" value="1"/>
</dbReference>
<proteinExistence type="inferred from homology"/>
<comment type="subcellular location">
    <subcellularLocation>
        <location evidence="2">Periplasm</location>
    </subcellularLocation>
</comment>
<dbReference type="InterPro" id="IPR009010">
    <property type="entry name" value="Asp_de-COase-like_dom_sf"/>
</dbReference>
<reference evidence="13 14" key="1">
    <citation type="submission" date="2013-04" db="EMBL/GenBank/DDBJ databases">
        <title>The Genome Sequence of Sutterella wadsworthensis HGA0223.</title>
        <authorList>
            <consortium name="The Broad Institute Genomics Platform"/>
            <person name="Earl A."/>
            <person name="Ward D."/>
            <person name="Feldgarden M."/>
            <person name="Gevers D."/>
            <person name="Schmidt T.M."/>
            <person name="Dover J."/>
            <person name="Dai D."/>
            <person name="Walker B."/>
            <person name="Young S."/>
            <person name="Zeng Q."/>
            <person name="Gargeya S."/>
            <person name="Fitzgerald M."/>
            <person name="Haas B."/>
            <person name="Abouelleil A."/>
            <person name="Allen A.W."/>
            <person name="Alvarado L."/>
            <person name="Arachchi H.M."/>
            <person name="Berlin A.M."/>
            <person name="Chapman S.B."/>
            <person name="Gainer-Dewar J."/>
            <person name="Goldberg J."/>
            <person name="Griggs A."/>
            <person name="Gujja S."/>
            <person name="Hansen M."/>
            <person name="Howarth C."/>
            <person name="Imamovic A."/>
            <person name="Ireland A."/>
            <person name="Larimer J."/>
            <person name="McCowan C."/>
            <person name="Murphy C."/>
            <person name="Pearson M."/>
            <person name="Poon T.W."/>
            <person name="Priest M."/>
            <person name="Roberts A."/>
            <person name="Saif S."/>
            <person name="Shea T."/>
            <person name="Sisk P."/>
            <person name="Sykes S."/>
            <person name="Wortman J."/>
            <person name="Nusbaum C."/>
            <person name="Birren B."/>
        </authorList>
    </citation>
    <scope>NUCLEOTIDE SEQUENCE [LARGE SCALE GENOMIC DNA]</scope>
    <source>
        <strain evidence="13 14">HGA0223</strain>
    </source>
</reference>
<dbReference type="EC" id="1.7.2.3" evidence="4"/>
<dbReference type="Gene3D" id="2.40.40.20">
    <property type="match status" value="1"/>
</dbReference>
<dbReference type="Proteomes" id="UP000014400">
    <property type="component" value="Unassembled WGS sequence"/>
</dbReference>
<name>S3C767_9BURK</name>
<keyword evidence="14" id="KW-1185">Reference proteome</keyword>
<evidence type="ECO:0000259" key="10">
    <source>
        <dbReference type="Pfam" id="PF00384"/>
    </source>
</evidence>
<comment type="cofactor">
    <cofactor evidence="1">
        <name>Mo-bis(molybdopterin guanine dinucleotide)</name>
        <dbReference type="ChEBI" id="CHEBI:60539"/>
    </cofactor>
</comment>
<organism evidence="13 14">
    <name type="scientific">Sutterella wadsworthensis HGA0223</name>
    <dbReference type="NCBI Taxonomy" id="1203554"/>
    <lineage>
        <taxon>Bacteria</taxon>
        <taxon>Pseudomonadati</taxon>
        <taxon>Pseudomonadota</taxon>
        <taxon>Betaproteobacteria</taxon>
        <taxon>Burkholderiales</taxon>
        <taxon>Sutterellaceae</taxon>
        <taxon>Sutterella</taxon>
    </lineage>
</organism>
<dbReference type="InterPro" id="IPR006657">
    <property type="entry name" value="MoPterin_dinucl-bd_dom"/>
</dbReference>
<keyword evidence="7" id="KW-0732">Signal</keyword>
<dbReference type="PATRIC" id="fig|1203554.3.peg.272"/>
<sequence>MTNISRRHLFKTATAAGLAVGIPATQKAQAQVSDIRKIPKEFTAGLQSKMVYEPVPAAGIDLNTTGTFEQAASILNEGESINASHWGIMRTVVQGGRITRVKPFEFDYAPSFVLEGLAELPYSEARIHYPMVRESYLKDGPASRERRGEDRFVRVSWETALDLAAKEIQRVYDTYGPSGVYGSSYGWKSTGKLNQATVIVNRLLNLMGGFSRRRNSYSQAAHASIMPYVVGTSNPRMTTYEVILKHTERIVFWACNPLVTADVNAATPLHNHAGYFRALKKKGIKTYSVNPLVTDTAAYMDSEWIAPNPGTDCALMAAMMYELEVTGKADHAFLAKYCSGWEEMKKYLLGEEDGVKKTPEWAAEITGVPAQKIRAFAQDLAAHRTMIMFGYGMQRAQYGEQTSWMVVTLAAVLGQIGLPGGGFGTRYQSASAGSPVSNGPIMSGLPGSPKPVRPVLPWKSTKLLPVAAITEVLERPGATVDFDGQKCTYPDIHLVMWGGGNPFCHHPDTFRLERAWKKPDTVIVADYVWSATARHADIVLPACTTFEHNDITNIGAETNDGLVAMKQVIKPQYESRSDYWIGTQLAKRLGIEEAFTEGRTEMQWIEKFYNDCRNNGARKGIVMPEFKDFWEKGYLFFEVEEKDREFVSFKTFREDPKANSLGTESGLIQIYSPKLASYGYDDCKGHPSYFEPIEGTAKATKEYPLAFVSPKSRYRMHSQLDNVNTARRGSVEEREPVWMNPADAQVRGLKNGDVVLVKCRRGACLCGLQVSDRIKPGVVSIQHGAWFEPENTPAGRIDVHGNANTIAIDVITSKIARGNVSSTGNVEVSLWKDEVPPVRIFNQPRRVNAVK</sequence>
<dbReference type="GO" id="GO:0009055">
    <property type="term" value="F:electron transfer activity"/>
    <property type="evidence" value="ECO:0007669"/>
    <property type="project" value="TreeGrafter"/>
</dbReference>
<dbReference type="Pfam" id="PF18364">
    <property type="entry name" value="Molybdopterin_N"/>
    <property type="match status" value="1"/>
</dbReference>
<evidence type="ECO:0000256" key="3">
    <source>
        <dbReference type="ARBA" id="ARBA00010312"/>
    </source>
</evidence>
<dbReference type="eggNOG" id="COG0243">
    <property type="taxonomic scope" value="Bacteria"/>
</dbReference>
<dbReference type="SUPFAM" id="SSF50692">
    <property type="entry name" value="ADC-like"/>
    <property type="match status" value="1"/>
</dbReference>
<dbReference type="STRING" id="1203554.HMPREF1476_00294"/>
<dbReference type="GO" id="GO:0043546">
    <property type="term" value="F:molybdopterin cofactor binding"/>
    <property type="evidence" value="ECO:0007669"/>
    <property type="project" value="InterPro"/>
</dbReference>
<evidence type="ECO:0000256" key="9">
    <source>
        <dbReference type="ARBA" id="ARBA00023002"/>
    </source>
</evidence>
<evidence type="ECO:0000256" key="6">
    <source>
        <dbReference type="ARBA" id="ARBA00022723"/>
    </source>
</evidence>